<gene>
    <name evidence="6" type="ORF">EV659_10899</name>
</gene>
<evidence type="ECO:0000256" key="4">
    <source>
        <dbReference type="RuleBase" id="RU003345"/>
    </source>
</evidence>
<feature type="active site" evidence="3">
    <location>
        <position position="266"/>
    </location>
</feature>
<reference evidence="6 7" key="1">
    <citation type="submission" date="2019-03" db="EMBL/GenBank/DDBJ databases">
        <title>Genomic Encyclopedia of Type Strains, Phase IV (KMG-IV): sequencing the most valuable type-strain genomes for metagenomic binning, comparative biology and taxonomic classification.</title>
        <authorList>
            <person name="Goeker M."/>
        </authorList>
    </citation>
    <scope>NUCLEOTIDE SEQUENCE [LARGE SCALE GENOMIC DNA]</scope>
    <source>
        <strain evidence="6 7">DSM 2132</strain>
    </source>
</reference>
<evidence type="ECO:0000313" key="6">
    <source>
        <dbReference type="EMBL" id="TCP33000.1"/>
    </source>
</evidence>
<protein>
    <submittedName>
        <fullName evidence="6">Aldehyde dehydrogenase (NAD+)</fullName>
    </submittedName>
</protein>
<dbReference type="Gene3D" id="3.40.309.10">
    <property type="entry name" value="Aldehyde Dehydrogenase, Chain A, domain 2"/>
    <property type="match status" value="1"/>
</dbReference>
<dbReference type="InParanoid" id="A0A4R2PCT3"/>
<evidence type="ECO:0000256" key="3">
    <source>
        <dbReference type="PROSITE-ProRule" id="PRU10007"/>
    </source>
</evidence>
<sequence>MTDTHSETAPDYAPVHESAEAVRRWLAERPSFALFIDGRWQASHDALPAIASTNPATGDLLAHIAQAGPQDVDAAVAAARRAQPAWAALSGADRARHLHRLARLVHKHARTLAVLETLDNGKPIRETRHIDIPGAVRHLTYHANQAALVAQTFPDHAPHGVAGQVIPWNFPLLMASWKIAPALACGNTVVLKPAEYTSLTALYLADLVAEAGLPAGTVNIVTGAGDTGAALVAHPGVDKVAFTGSTEVGRAIRRATAGSGKALTLELGGKSPFIVCADADLDAAVEGLMSAIWFNQGEVCCAGSRLLVEEAVAEPLVAKIKARLARLRLGDPLDRTTDMGALVDRVQHERVAGLVARAVEEGAAPWQPDIDCPATGCFHRPTVLTDVAPANVAAREEIFGPVLSVLTFRTDAEAADMANNTRYGLAGSVWSETGGRALALARRIKAGVVWVNCTNKLDAGVPFGGVRQSGFGREGGREGLLAYLKRRDRQQTPDTDAETATLDTDAVPAGVADAVHKAVEAAAKAAPWAQCDGRTRAAALVRLAQAVDDRRDALVDRLVETTGADRAAARHEVETSAARLYAYAGHAESHEGGASLAQPGQTVLTLAEPVGVLGIVCPDRPPLVALVSLLAPALAMGNRAVLVAGPGHAALADDLQALLAAAQLPQGVATLLTGARGPLARALAEHGQVDGVWCFTSAADAAAVEAAAADDLKRTWVSRGRSPDWLSPPAGDGAAFLDAATATKTLWLPHDA</sequence>
<evidence type="ECO:0000256" key="1">
    <source>
        <dbReference type="ARBA" id="ARBA00009986"/>
    </source>
</evidence>
<dbReference type="FunFam" id="3.40.309.10:FF:000012">
    <property type="entry name" value="Betaine aldehyde dehydrogenase"/>
    <property type="match status" value="1"/>
</dbReference>
<dbReference type="Proteomes" id="UP000295399">
    <property type="component" value="Unassembled WGS sequence"/>
</dbReference>
<dbReference type="EMBL" id="SLXO01000008">
    <property type="protein sequence ID" value="TCP33000.1"/>
    <property type="molecule type" value="Genomic_DNA"/>
</dbReference>
<organism evidence="6 7">
    <name type="scientific">Rhodothalassium salexigens DSM 2132</name>
    <dbReference type="NCBI Taxonomy" id="1188247"/>
    <lineage>
        <taxon>Bacteria</taxon>
        <taxon>Pseudomonadati</taxon>
        <taxon>Pseudomonadota</taxon>
        <taxon>Alphaproteobacteria</taxon>
        <taxon>Rhodothalassiales</taxon>
        <taxon>Rhodothalassiaceae</taxon>
        <taxon>Rhodothalassium</taxon>
    </lineage>
</organism>
<feature type="domain" description="Aldehyde dehydrogenase" evidence="5">
    <location>
        <begin position="506"/>
        <end position="717"/>
    </location>
</feature>
<dbReference type="PANTHER" id="PTHR11699">
    <property type="entry name" value="ALDEHYDE DEHYDROGENASE-RELATED"/>
    <property type="match status" value="1"/>
</dbReference>
<dbReference type="AlphaFoldDB" id="A0A4R2PCT3"/>
<comment type="caution">
    <text evidence="6">The sequence shown here is derived from an EMBL/GenBank/DDBJ whole genome shotgun (WGS) entry which is preliminary data.</text>
</comment>
<dbReference type="InterPro" id="IPR016162">
    <property type="entry name" value="Ald_DH_N"/>
</dbReference>
<evidence type="ECO:0000256" key="2">
    <source>
        <dbReference type="ARBA" id="ARBA00023002"/>
    </source>
</evidence>
<keyword evidence="2 4" id="KW-0560">Oxidoreductase</keyword>
<accession>A0A4R2PCT3</accession>
<keyword evidence="7" id="KW-1185">Reference proteome</keyword>
<evidence type="ECO:0000259" key="5">
    <source>
        <dbReference type="Pfam" id="PF00171"/>
    </source>
</evidence>
<name>A0A4R2PCT3_RHOSA</name>
<dbReference type="PROSITE" id="PS00687">
    <property type="entry name" value="ALDEHYDE_DEHYDR_GLU"/>
    <property type="match status" value="1"/>
</dbReference>
<dbReference type="GO" id="GO:0016620">
    <property type="term" value="F:oxidoreductase activity, acting on the aldehyde or oxo group of donors, NAD or NADP as acceptor"/>
    <property type="evidence" value="ECO:0007669"/>
    <property type="project" value="InterPro"/>
</dbReference>
<dbReference type="InterPro" id="IPR015590">
    <property type="entry name" value="Aldehyde_DH_dom"/>
</dbReference>
<dbReference type="InterPro" id="IPR029510">
    <property type="entry name" value="Ald_DH_CS_GLU"/>
</dbReference>
<dbReference type="InterPro" id="IPR016163">
    <property type="entry name" value="Ald_DH_C"/>
</dbReference>
<dbReference type="RefSeq" id="WP_132708934.1">
    <property type="nucleotide sequence ID" value="NZ_JACIGF010000008.1"/>
</dbReference>
<dbReference type="SUPFAM" id="SSF53720">
    <property type="entry name" value="ALDH-like"/>
    <property type="match status" value="2"/>
</dbReference>
<dbReference type="FunFam" id="3.40.605.10:FF:000007">
    <property type="entry name" value="NAD/NADP-dependent betaine aldehyde dehydrogenase"/>
    <property type="match status" value="1"/>
</dbReference>
<dbReference type="Gene3D" id="3.40.605.10">
    <property type="entry name" value="Aldehyde Dehydrogenase, Chain A, domain 1"/>
    <property type="match status" value="2"/>
</dbReference>
<evidence type="ECO:0000313" key="7">
    <source>
        <dbReference type="Proteomes" id="UP000295399"/>
    </source>
</evidence>
<dbReference type="OrthoDB" id="9812625at2"/>
<proteinExistence type="inferred from homology"/>
<comment type="similarity">
    <text evidence="1 4">Belongs to the aldehyde dehydrogenase family.</text>
</comment>
<dbReference type="Pfam" id="PF00171">
    <property type="entry name" value="Aldedh"/>
    <property type="match status" value="2"/>
</dbReference>
<dbReference type="InterPro" id="IPR016161">
    <property type="entry name" value="Ald_DH/histidinol_DH"/>
</dbReference>
<feature type="domain" description="Aldehyde dehydrogenase" evidence="5">
    <location>
        <begin position="43"/>
        <end position="485"/>
    </location>
</feature>